<organism evidence="1 2">
    <name type="scientific">Filimonas lacunae</name>
    <dbReference type="NCBI Taxonomy" id="477680"/>
    <lineage>
        <taxon>Bacteria</taxon>
        <taxon>Pseudomonadati</taxon>
        <taxon>Bacteroidota</taxon>
        <taxon>Chitinophagia</taxon>
        <taxon>Chitinophagales</taxon>
        <taxon>Chitinophagaceae</taxon>
        <taxon>Filimonas</taxon>
    </lineage>
</organism>
<dbReference type="OrthoDB" id="673558at2"/>
<dbReference type="InterPro" id="IPR024422">
    <property type="entry name" value="Protein_unknown_function_OB"/>
</dbReference>
<reference evidence="2" key="1">
    <citation type="submission" date="2017-01" db="EMBL/GenBank/DDBJ databases">
        <authorList>
            <person name="Varghese N."/>
            <person name="Submissions S."/>
        </authorList>
    </citation>
    <scope>NUCLEOTIDE SEQUENCE [LARGE SCALE GENOMIC DNA]</scope>
    <source>
        <strain evidence="2">DSM 21054</strain>
    </source>
</reference>
<keyword evidence="2" id="KW-1185">Reference proteome</keyword>
<dbReference type="AlphaFoldDB" id="A0A173MRU7"/>
<dbReference type="Pfam" id="PF12869">
    <property type="entry name" value="tRNA_anti-like"/>
    <property type="match status" value="1"/>
</dbReference>
<sequence length="140" mass="15014">MTRKKKLFFAGVFLCLAALAWGYYLYQKPRAGVTAEQSDSKLTADTLYSHYAVNEEKANQLYSNKVLEVTGVVAQVQNAAGAAAVLLAAKSEMGGGINCSLASDQKADDLKVGQKVCIKGRCTGYLMDVNLVDAVLVNEN</sequence>
<protein>
    <submittedName>
        <fullName evidence="1">tRNA_anti-like</fullName>
    </submittedName>
</protein>
<dbReference type="RefSeq" id="WP_076379594.1">
    <property type="nucleotide sequence ID" value="NZ_AP017422.1"/>
</dbReference>
<dbReference type="EMBL" id="FTOR01000004">
    <property type="protein sequence ID" value="SIT16517.1"/>
    <property type="molecule type" value="Genomic_DNA"/>
</dbReference>
<dbReference type="Proteomes" id="UP000186917">
    <property type="component" value="Unassembled WGS sequence"/>
</dbReference>
<gene>
    <name evidence="1" type="ORF">SAMN05421788_104255</name>
</gene>
<evidence type="ECO:0000313" key="2">
    <source>
        <dbReference type="Proteomes" id="UP000186917"/>
    </source>
</evidence>
<proteinExistence type="predicted"/>
<dbReference type="KEGG" id="fln:FLA_6436"/>
<dbReference type="STRING" id="477680.SAMN05421788_104255"/>
<evidence type="ECO:0000313" key="1">
    <source>
        <dbReference type="EMBL" id="SIT16517.1"/>
    </source>
</evidence>
<name>A0A173MRU7_9BACT</name>
<accession>A0A173MRU7</accession>